<evidence type="ECO:0000313" key="3">
    <source>
        <dbReference type="Proteomes" id="UP000199134"/>
    </source>
</evidence>
<dbReference type="RefSeq" id="WP_091853470.1">
    <property type="nucleotide sequence ID" value="NZ_FNIW01000010.1"/>
</dbReference>
<dbReference type="EMBL" id="FNIW01000010">
    <property type="protein sequence ID" value="SDO11165.1"/>
    <property type="molecule type" value="Genomic_DNA"/>
</dbReference>
<dbReference type="AlphaFoldDB" id="A0A1H0GWA9"/>
<gene>
    <name evidence="2" type="ORF">SAMN04487900_1109</name>
</gene>
<dbReference type="Proteomes" id="UP000199134">
    <property type="component" value="Unassembled WGS sequence"/>
</dbReference>
<evidence type="ECO:0000313" key="2">
    <source>
        <dbReference type="EMBL" id="SDO11165.1"/>
    </source>
</evidence>
<dbReference type="OrthoDB" id="1013741at2"/>
<reference evidence="3" key="1">
    <citation type="submission" date="2016-10" db="EMBL/GenBank/DDBJ databases">
        <authorList>
            <person name="de Groot N.N."/>
        </authorList>
    </citation>
    <scope>NUCLEOTIDE SEQUENCE [LARGE SCALE GENOMIC DNA]</scope>
    <source>
        <strain evidence="3">BP1-145</strain>
    </source>
</reference>
<protein>
    <recommendedName>
        <fullName evidence="1">DUF6808 domain-containing protein</fullName>
    </recommendedName>
</protein>
<evidence type="ECO:0000259" key="1">
    <source>
        <dbReference type="Pfam" id="PF20647"/>
    </source>
</evidence>
<proteinExistence type="predicted"/>
<comment type="caution">
    <text evidence="2">The sequence shown here is derived from an EMBL/GenBank/DDBJ whole genome shotgun (WGS) entry which is preliminary data.</text>
</comment>
<organism evidence="2 3">
    <name type="scientific">Prevotella communis</name>
    <dbReference type="NCBI Taxonomy" id="2913614"/>
    <lineage>
        <taxon>Bacteria</taxon>
        <taxon>Pseudomonadati</taxon>
        <taxon>Bacteroidota</taxon>
        <taxon>Bacteroidia</taxon>
        <taxon>Bacteroidales</taxon>
        <taxon>Prevotellaceae</taxon>
        <taxon>Prevotella</taxon>
    </lineage>
</organism>
<dbReference type="InterPro" id="IPR049214">
    <property type="entry name" value="DUF6808"/>
</dbReference>
<name>A0A1H0GWA9_9BACT</name>
<sequence>MNDNERMDMLWKDSKRRIIIVLLVLFLLASLIFNVHQCNRPRYEPSKSDTVRIIEYVEWKDSTPQELQPEKVVGHVSVPHLPRPVKETPDSLHEPEDTLQKADSVYTFPIVQRTFGDSLYTAYVSGPKVDSVGPKLDSISIMQRVETITITNTIIKKRHWHFGIGIGAGYGVFTKKPDIFAGGSVIYEF</sequence>
<accession>A0A1H0GWA9</accession>
<dbReference type="Pfam" id="PF20647">
    <property type="entry name" value="DUF6808"/>
    <property type="match status" value="1"/>
</dbReference>
<feature type="domain" description="DUF6808" evidence="1">
    <location>
        <begin position="107"/>
        <end position="188"/>
    </location>
</feature>